<feature type="domain" description="Cadherin" evidence="16">
    <location>
        <begin position="1078"/>
        <end position="1182"/>
    </location>
</feature>
<evidence type="ECO:0000313" key="17">
    <source>
        <dbReference type="Proteomes" id="UP001652628"/>
    </source>
</evidence>
<feature type="domain" description="Cadherin" evidence="16">
    <location>
        <begin position="651"/>
        <end position="755"/>
    </location>
</feature>
<evidence type="ECO:0000256" key="3">
    <source>
        <dbReference type="ARBA" id="ARBA00022692"/>
    </source>
</evidence>
<dbReference type="PROSITE" id="PS50268">
    <property type="entry name" value="CADHERIN_2"/>
    <property type="match status" value="16"/>
</dbReference>
<keyword evidence="7 13" id="KW-0472">Membrane</keyword>
<feature type="domain" description="Cadherin" evidence="16">
    <location>
        <begin position="969"/>
        <end position="1077"/>
    </location>
</feature>
<organism evidence="17 18">
    <name type="scientific">Drosophila suzukii</name>
    <name type="common">Spotted-wing drosophila fruit fly</name>
    <dbReference type="NCBI Taxonomy" id="28584"/>
    <lineage>
        <taxon>Eukaryota</taxon>
        <taxon>Metazoa</taxon>
        <taxon>Ecdysozoa</taxon>
        <taxon>Arthropoda</taxon>
        <taxon>Hexapoda</taxon>
        <taxon>Insecta</taxon>
        <taxon>Pterygota</taxon>
        <taxon>Neoptera</taxon>
        <taxon>Endopterygota</taxon>
        <taxon>Diptera</taxon>
        <taxon>Brachycera</taxon>
        <taxon>Muscomorpha</taxon>
        <taxon>Ephydroidea</taxon>
        <taxon>Drosophilidae</taxon>
        <taxon>Drosophila</taxon>
        <taxon>Sophophora</taxon>
    </lineage>
</organism>
<dbReference type="Gene3D" id="2.10.25.10">
    <property type="entry name" value="Laminin"/>
    <property type="match status" value="3"/>
</dbReference>
<reference evidence="17" key="1">
    <citation type="submission" date="2025-05" db="UniProtKB">
        <authorList>
            <consortium name="RefSeq"/>
        </authorList>
    </citation>
    <scope>NUCLEOTIDE SEQUENCE [LARGE SCALE GENOMIC DNA]</scope>
</reference>
<dbReference type="PRINTS" id="PR00205">
    <property type="entry name" value="CADHERIN"/>
</dbReference>
<reference evidence="18" key="2">
    <citation type="submission" date="2025-08" db="UniProtKB">
        <authorList>
            <consortium name="RefSeq"/>
        </authorList>
    </citation>
    <scope>IDENTIFICATION</scope>
</reference>
<feature type="domain" description="Cadherin" evidence="16">
    <location>
        <begin position="1192"/>
        <end position="1298"/>
    </location>
</feature>
<evidence type="ECO:0000259" key="14">
    <source>
        <dbReference type="PROSITE" id="PS50025"/>
    </source>
</evidence>
<dbReference type="PROSITE" id="PS50026">
    <property type="entry name" value="EGF_3"/>
    <property type="match status" value="3"/>
</dbReference>
<dbReference type="SUPFAM" id="SSF49313">
    <property type="entry name" value="Cadherin-like"/>
    <property type="match status" value="18"/>
</dbReference>
<dbReference type="InterPro" id="IPR015919">
    <property type="entry name" value="Cadherin-like_sf"/>
</dbReference>
<feature type="domain" description="Cadherin" evidence="16">
    <location>
        <begin position="1964"/>
        <end position="2083"/>
    </location>
</feature>
<dbReference type="PANTHER" id="PTHR24027">
    <property type="entry name" value="CADHERIN-23"/>
    <property type="match status" value="1"/>
</dbReference>
<dbReference type="Pfam" id="PF01049">
    <property type="entry name" value="CADH_Y-type_LIR"/>
    <property type="match status" value="1"/>
</dbReference>
<comment type="caution">
    <text evidence="10">Lacks conserved residue(s) required for the propagation of feature annotation.</text>
</comment>
<evidence type="ECO:0000256" key="2">
    <source>
        <dbReference type="ARBA" id="ARBA00022536"/>
    </source>
</evidence>
<feature type="domain" description="Cadherin" evidence="16">
    <location>
        <begin position="1414"/>
        <end position="1513"/>
    </location>
</feature>
<keyword evidence="3 11" id="KW-0812">Transmembrane</keyword>
<dbReference type="InterPro" id="IPR039808">
    <property type="entry name" value="Cadherin"/>
</dbReference>
<keyword evidence="8 10" id="KW-1015">Disulfide bond</keyword>
<dbReference type="InterPro" id="IPR002126">
    <property type="entry name" value="Cadherin-like_dom"/>
</dbReference>
<dbReference type="InterPro" id="IPR001881">
    <property type="entry name" value="EGF-like_Ca-bd_dom"/>
</dbReference>
<comment type="function">
    <text evidence="12">Cadherins are calcium-dependent cell adhesion proteins.</text>
</comment>
<dbReference type="PROSITE" id="PS00022">
    <property type="entry name" value="EGF_1"/>
    <property type="match status" value="3"/>
</dbReference>
<dbReference type="Pfam" id="PF24811">
    <property type="entry name" value="Ig_Shg"/>
    <property type="match status" value="1"/>
</dbReference>
<feature type="domain" description="Cadherin" evidence="16">
    <location>
        <begin position="1629"/>
        <end position="1740"/>
    </location>
</feature>
<dbReference type="PROSITE" id="PS00232">
    <property type="entry name" value="CADHERIN_1"/>
    <property type="match status" value="6"/>
</dbReference>
<protein>
    <submittedName>
        <fullName evidence="18">Neural-cadherin isoform X7</fullName>
    </submittedName>
</protein>
<dbReference type="Proteomes" id="UP001652628">
    <property type="component" value="Chromosome 2L"/>
</dbReference>
<feature type="transmembrane region" description="Helical" evidence="13">
    <location>
        <begin position="20"/>
        <end position="37"/>
    </location>
</feature>
<dbReference type="SMART" id="SM00179">
    <property type="entry name" value="EGF_CA"/>
    <property type="match status" value="4"/>
</dbReference>
<evidence type="ECO:0000256" key="6">
    <source>
        <dbReference type="ARBA" id="ARBA00022989"/>
    </source>
</evidence>
<feature type="domain" description="EGF-like" evidence="15">
    <location>
        <begin position="2586"/>
        <end position="2626"/>
    </location>
</feature>
<keyword evidence="2 10" id="KW-0245">EGF-like domain</keyword>
<dbReference type="SMART" id="SM00181">
    <property type="entry name" value="EGF"/>
    <property type="match status" value="4"/>
</dbReference>
<dbReference type="InterPro" id="IPR000742">
    <property type="entry name" value="EGF"/>
</dbReference>
<feature type="domain" description="Laminin G" evidence="14">
    <location>
        <begin position="2377"/>
        <end position="2583"/>
    </location>
</feature>
<evidence type="ECO:0000256" key="4">
    <source>
        <dbReference type="ARBA" id="ARBA00022737"/>
    </source>
</evidence>
<dbReference type="RefSeq" id="XP_070852330.1">
    <property type="nucleotide sequence ID" value="XM_070996229.1"/>
</dbReference>
<dbReference type="SUPFAM" id="SSF49899">
    <property type="entry name" value="Concanavalin A-like lectins/glucanases"/>
    <property type="match status" value="2"/>
</dbReference>
<evidence type="ECO:0000256" key="5">
    <source>
        <dbReference type="ARBA" id="ARBA00022837"/>
    </source>
</evidence>
<accession>A0ABM4TQT0</accession>
<feature type="domain" description="Cadherin" evidence="16">
    <location>
        <begin position="858"/>
        <end position="967"/>
    </location>
</feature>
<dbReference type="InterPro" id="IPR001791">
    <property type="entry name" value="Laminin_G"/>
</dbReference>
<proteinExistence type="predicted"/>
<dbReference type="Gene3D" id="2.60.40.60">
    <property type="entry name" value="Cadherins"/>
    <property type="match status" value="17"/>
</dbReference>
<sequence>MAARRCLNQLRQRYITNRLNIYTCAIFLISLPLILAIEETTFAGLSAENAARMLAGSPGDVEKSPSHHSEMSLVLPHDTYPGFSIKKFKTHPVKINGSSHAGGAAYHMLDSDYSKYFTVLEDGVVMTTADISPLVNRPVQLVVVEQTPNVTNTHNLQLFVMHRNDMLRFSGSLLDASGEVRENQPAGTRVRGVPLMQAFSGSILDEELATPKKVRYTIIDGNVDDAFALQERKANRNIQISAKSLVINGDDESGVWLVTNRPLDREERAHYDLSVEASDVDGLDKTVSKIQITVLDENDNRPIFKSLDYKFAIAGQKSANMESNSSVTYRRFAIMGKVEATDADGDKIAYRLKSPSNVVIIVPQTGEIMLAGEPTSNELLIEVIAHDLRYPSLLSAKPAKVLLEFLAAEPVSFIMQHLELDEVNNHSHHREKRRVTRAVRPTKRIEFTEADGDTEGKSVFQLEKETDKETFKIRDDNPWVTVETNGAVRVKKKWDYEELGPEKTIDFWVIITNMGHNAGIKYTDNQRVIILVKDVNDEPPYFINRPLPMQAVVQLNAPPNTPVFTLQARDPDTDHNIHYFIVRDRTGGRFEVDERSGVVRTRGTDLFQLDMEYVLYVKAEDQNGKVDDRRFQSTPEERLSIVGGKRAPQFYMPSYEAEIPENQKKDSDIISIKAKSFADREIRYTLKAQGQGAGTFNIGPTSGIVKLAKELDFEDLRQPHVYSLIVTATEDSGGFSTSVDLTIRVTDVNDNAPKFELPDYQAHNVDEDIPLGTSILRVKAMDSDSGSNAEIEYLVSDDHFAVDSNGIIVNNKQLDADNNNAYYEFIVTAKDKGEPPKSGVATVRVYTKNKNDEEPKFSQQVYTPNVDENAGPNTLVTTVVASDKDGDNVRFGFVGGGTSSGQFVIEDITGVIRLHNKAISLDRDKYELNVTAMDDGSCCVNGDQTIHTSTAVVVVFITDVNDNKPVFKDCSTYYPKVEEGAPNGSPVIKVVATDEDKGVNGQVKYSIVQQPNQKGTKFTVDEETGEVSTNKVFDREGDDGKFVSVTVKATDQGDPSLEGVCSFTVEITDVNDNPPLFDRQKYVENVKQDASIGTNILRVSASDEDADNNGAIVYSLTAPFNPNDLEYFEIQAESGWIVLKKPLDRETYKLEAMAQDKGYPPLSRTVEVQIDVVDRANNPPVWDHTVYGPIYVKENMPVGGKVVSIKASSGIEGNPTVFYRLMPGSTAQTNKFHTFYLQQRPDNGDTWADIKVNHPLDYESIKEYNLTIRVENNGAQQLASEATVYIMLEDVNDEIPLFTEREQETVLEGEPIGTKVTQVNAIDKDGTFPNNQVYYYIVDSPRNEGKEFFEINLQSGEIFTKTVFDREKKGAYALEVEARDGAPSARPNSNGPNSVTKFIRIGIADKNDNPPYFDKSLYEAEVDENEDIQHTVLTVTAKDHDESSRIRYEITSGNIGGAFAVKNMTGAIYVAGALDYETRRRYELKLVASDSLNENQTTIVINVRDVNDLPPRFPQTSYERTLDEGMTDTPFTIMQVTATDGDKDRPQNIVYFLTGQGIDPDNPANSKFDINRTTGEIFVLKPLDRDQPNGRPQWRFTVFAQDEGGEGLVGYADVQVNLKDINDNAPIFPQGVYFGNVTENGTAGMVVMTMTAVDYDDPNEGSNARLVYSIEKNVIEEETGSPIFEIEPDTGVIKTAVCCLDRERTPDYSIQVVAMDGGGLKGTGTASIRVKDINDMPPQFTKDEWFTEVDETDGTALPEMPILTVTVHDEDETNKFQYKVIDNSGYGADKFTMVRNNDGTGSLKIVQPLDYEDQLQSNGFRFRIQVNDKGEDNDNDKYHVAYSWVVVKLRDINDNKPHFDRANVEVSVFEDTKVGTELEKFKATDPDQGGKSKVSYSIDRSSDRQRQFAINQNGSVTIQRSLDREVVPRHQVKILAIDDGSPPKTATATLTVIVQDINDNAPKFLKDYRPVLPEHVPPRKVVEILATDDDDRSKSNGPPFQFRLDPSADDIIRASFKVEQDQKGANGDGMAVISSLRSFDREQQKEYMIPIVIKDHGSPAMTGTSTLTVIIGDVNDNKMQPGSKDIFVYNYQGQSPDTPIGRVYVYDLDDWDLPDKKFYWEAMEHPRFKLDEDSGMVTMRAGTREGRYHLRFKVYDRKHTQTDIPANVTVTVREIPHEAVINSGSVRLSGISDEDFIRVWNYRTQSMSRSKMDRFRDKLADLLNTERDNVDIFSVQLKRKHPPLTDIRFSAHGSPYYKPVRLNGIVLMHREEIEKDVGINITMVGIDECLYENQMCEGSCTNALEISPLPYMVNANKTALVGVRVDTIADCTCGARNFSKPESCRTTPCHNGGRCVDTRFGPHCSCPVGYAGPRCQQTTRSFRGNGWAWYPPLEMCDESHLSLEFITRKPDGLIIYNGPIVPPERDETLISDFIALELERGYPRLLIDFGSGTLELRVKTKKTLDDGEWHRIDLFWDTESIRMVVDFCKSAEIAEMEDGTPPEFDDMSCQARGQIPPFDEYLNVNAPLQVGGLYREQFDQSLYNWHYMPTAKGFDGCIRNLVHNSKLYDLAHPGLSRNSVAGCPQTEEVCAQTETTARCWEHGNCVGSLSEARCHCRPGWTGPACNIPTIPTTFKAQSYVKYALSFEPDRFSTQVQLRFRTREEYGELFRVSDQHNREYGILEIKDGHLHFRYNLNSLRTEEKDLWLNAIVVNDGQWHVVKVNRYGSAATLELDGGEGRRYNETFEFVGHQWLLVDKQEGVYAGGKAEYTGVRTFEVYADYQKSCLDDIRLEGKHLPLPPAMNGTQWGQATMARNLEKGCPSNKPCSNVICPDPFECVDLWNVYECTCPAGYRSSGSTCVNDNECLLFPCRNGGRCRDHHPPKKYECHCPMGFTGMHCELELLASGVLTPSRDFIVALALCLGTLILLVLVFVVYNRRREAHIKYPGPDDDVRENIINYDDEGGGEDDMTAFDITPLQIPIGGPMPPELAPMKMPIMYPVMTLMPGQEPNVGMFIEEHKKRADGDPNAPPFDDLRNYAYEGGGSTAGSLSSLASGTDDEQQEYDYLGAWGPRFDKLANMYGPEAPNPHNTELEL</sequence>
<dbReference type="SUPFAM" id="SSF57184">
    <property type="entry name" value="Growth factor receptor domain"/>
    <property type="match status" value="1"/>
</dbReference>
<evidence type="ECO:0000313" key="18">
    <source>
        <dbReference type="RefSeq" id="XP_070852330.1"/>
    </source>
</evidence>
<evidence type="ECO:0000256" key="8">
    <source>
        <dbReference type="ARBA" id="ARBA00023157"/>
    </source>
</evidence>
<feature type="disulfide bond" evidence="10">
    <location>
        <begin position="2870"/>
        <end position="2887"/>
    </location>
</feature>
<dbReference type="GeneID" id="108014792"/>
<dbReference type="InterPro" id="IPR013032">
    <property type="entry name" value="EGF-like_CS"/>
</dbReference>
<evidence type="ECO:0000259" key="15">
    <source>
        <dbReference type="PROSITE" id="PS50026"/>
    </source>
</evidence>
<dbReference type="CDD" id="cd00053">
    <property type="entry name" value="EGF"/>
    <property type="match status" value="2"/>
</dbReference>
<feature type="domain" description="Cadherin" evidence="16">
    <location>
        <begin position="757"/>
        <end position="857"/>
    </location>
</feature>
<dbReference type="SMART" id="SM00282">
    <property type="entry name" value="LamG"/>
    <property type="match status" value="2"/>
</dbReference>
<keyword evidence="6 13" id="KW-1133">Transmembrane helix</keyword>
<evidence type="ECO:0000256" key="1">
    <source>
        <dbReference type="ARBA" id="ARBA00004167"/>
    </source>
</evidence>
<dbReference type="Pfam" id="PF02210">
    <property type="entry name" value="Laminin_G_2"/>
    <property type="match status" value="2"/>
</dbReference>
<feature type="domain" description="Cadherin" evidence="16">
    <location>
        <begin position="1754"/>
        <end position="1859"/>
    </location>
</feature>
<feature type="domain" description="EGF-like" evidence="15">
    <location>
        <begin position="2861"/>
        <end position="2899"/>
    </location>
</feature>
<feature type="domain" description="Cadherin" evidence="16">
    <location>
        <begin position="1860"/>
        <end position="1964"/>
    </location>
</feature>
<dbReference type="SMART" id="SM00112">
    <property type="entry name" value="CA"/>
    <property type="match status" value="16"/>
</dbReference>
<evidence type="ECO:0000256" key="10">
    <source>
        <dbReference type="PROSITE-ProRule" id="PRU00076"/>
    </source>
</evidence>
<dbReference type="InterPro" id="IPR027397">
    <property type="entry name" value="Catenin-bd_sf"/>
</dbReference>
<dbReference type="InterPro" id="IPR020894">
    <property type="entry name" value="Cadherin_CS"/>
</dbReference>
<dbReference type="InterPro" id="IPR056370">
    <property type="entry name" value="Shg-like_Ig-like"/>
</dbReference>
<feature type="domain" description="Cadherin" evidence="16">
    <location>
        <begin position="179"/>
        <end position="304"/>
    </location>
</feature>
<evidence type="ECO:0000256" key="12">
    <source>
        <dbReference type="RuleBase" id="RU004357"/>
    </source>
</evidence>
<dbReference type="CDD" id="cd00054">
    <property type="entry name" value="EGF_CA"/>
    <property type="match status" value="2"/>
</dbReference>
<feature type="domain" description="Cadherin" evidence="16">
    <location>
        <begin position="431"/>
        <end position="542"/>
    </location>
</feature>
<dbReference type="InterPro" id="IPR000152">
    <property type="entry name" value="EGF-type_Asp/Asn_hydroxyl_site"/>
</dbReference>
<feature type="domain" description="Cadherin" evidence="16">
    <location>
        <begin position="1514"/>
        <end position="1628"/>
    </location>
</feature>
<keyword evidence="4" id="KW-0677">Repeat</keyword>
<feature type="disulfide bond" evidence="10">
    <location>
        <begin position="2366"/>
        <end position="2375"/>
    </location>
</feature>
<evidence type="ECO:0000259" key="16">
    <source>
        <dbReference type="PROSITE" id="PS50268"/>
    </source>
</evidence>
<dbReference type="Pfam" id="PF00008">
    <property type="entry name" value="EGF"/>
    <property type="match status" value="1"/>
</dbReference>
<keyword evidence="11" id="KW-0130">Cell adhesion</keyword>
<feature type="domain" description="Cadherin" evidence="16">
    <location>
        <begin position="545"/>
        <end position="650"/>
    </location>
</feature>
<dbReference type="PROSITE" id="PS50025">
    <property type="entry name" value="LAM_G_DOMAIN"/>
    <property type="match status" value="2"/>
</dbReference>
<dbReference type="InterPro" id="IPR000233">
    <property type="entry name" value="Cadherin_Y-type_LIR"/>
</dbReference>
<keyword evidence="17" id="KW-1185">Reference proteome</keyword>
<keyword evidence="5 9" id="KW-0106">Calcium</keyword>
<feature type="domain" description="EGF-like" evidence="15">
    <location>
        <begin position="2340"/>
        <end position="2376"/>
    </location>
</feature>
<dbReference type="PANTHER" id="PTHR24027:SF438">
    <property type="entry name" value="CADHERIN 23"/>
    <property type="match status" value="1"/>
</dbReference>
<evidence type="ECO:0000256" key="13">
    <source>
        <dbReference type="SAM" id="Phobius"/>
    </source>
</evidence>
<feature type="domain" description="Laminin G" evidence="14">
    <location>
        <begin position="2629"/>
        <end position="2820"/>
    </location>
</feature>
<evidence type="ECO:0000256" key="7">
    <source>
        <dbReference type="ARBA" id="ARBA00023136"/>
    </source>
</evidence>
<dbReference type="PROSITE" id="PS01186">
    <property type="entry name" value="EGF_2"/>
    <property type="match status" value="4"/>
</dbReference>
<dbReference type="CDD" id="cd00110">
    <property type="entry name" value="LamG"/>
    <property type="match status" value="2"/>
</dbReference>
<dbReference type="InterPro" id="IPR009030">
    <property type="entry name" value="Growth_fac_rcpt_cys_sf"/>
</dbReference>
<feature type="disulfide bond" evidence="10">
    <location>
        <begin position="2889"/>
        <end position="2898"/>
    </location>
</feature>
<feature type="disulfide bond" evidence="10">
    <location>
        <begin position="2616"/>
        <end position="2625"/>
    </location>
</feature>
<comment type="subcellular location">
    <subcellularLocation>
        <location evidence="11">Cell membrane</location>
        <topology evidence="11">Single-pass type I membrane protein</topology>
    </subcellularLocation>
    <subcellularLocation>
        <location evidence="1">Membrane</location>
        <topology evidence="1">Single-pass membrane protein</topology>
    </subcellularLocation>
</comment>
<name>A0ABM4TQT0_DROSZ</name>
<feature type="transmembrane region" description="Helical" evidence="13">
    <location>
        <begin position="2914"/>
        <end position="2935"/>
    </location>
</feature>
<dbReference type="Gene3D" id="4.10.900.10">
    <property type="entry name" value="TCF3-CBD (Catenin binding domain)"/>
    <property type="match status" value="1"/>
</dbReference>
<dbReference type="Pfam" id="PF00028">
    <property type="entry name" value="Cadherin"/>
    <property type="match status" value="14"/>
</dbReference>
<dbReference type="InterPro" id="IPR013320">
    <property type="entry name" value="ConA-like_dom_sf"/>
</dbReference>
<dbReference type="Gene3D" id="2.60.120.200">
    <property type="match status" value="2"/>
</dbReference>
<evidence type="ECO:0000256" key="9">
    <source>
        <dbReference type="PROSITE-ProRule" id="PRU00043"/>
    </source>
</evidence>
<feature type="domain" description="Cadherin" evidence="16">
    <location>
        <begin position="1298"/>
        <end position="1413"/>
    </location>
</feature>
<dbReference type="PROSITE" id="PS00010">
    <property type="entry name" value="ASX_HYDROXYL"/>
    <property type="match status" value="1"/>
</dbReference>
<gene>
    <name evidence="18" type="primary">CadN</name>
</gene>
<dbReference type="Pfam" id="PF12661">
    <property type="entry name" value="hEGF"/>
    <property type="match status" value="1"/>
</dbReference>
<dbReference type="CDD" id="cd11304">
    <property type="entry name" value="Cadherin_repeat"/>
    <property type="match status" value="15"/>
</dbReference>
<evidence type="ECO:0000256" key="11">
    <source>
        <dbReference type="RuleBase" id="RU003318"/>
    </source>
</evidence>